<protein>
    <submittedName>
        <fullName evidence="2">RCG61349</fullName>
    </submittedName>
</protein>
<feature type="region of interest" description="Disordered" evidence="1">
    <location>
        <begin position="1"/>
        <end position="34"/>
    </location>
</feature>
<proteinExistence type="predicted"/>
<reference evidence="3" key="1">
    <citation type="submission" date="2005-09" db="EMBL/GenBank/DDBJ databases">
        <authorList>
            <person name="Mural R.J."/>
            <person name="Li P.W."/>
            <person name="Adams M.D."/>
            <person name="Amanatides P.G."/>
            <person name="Baden-Tillson H."/>
            <person name="Barnstead M."/>
            <person name="Chin S.H."/>
            <person name="Dew I."/>
            <person name="Evans C.A."/>
            <person name="Ferriera S."/>
            <person name="Flanigan M."/>
            <person name="Fosler C."/>
            <person name="Glodek A."/>
            <person name="Gu Z."/>
            <person name="Holt R.A."/>
            <person name="Jennings D."/>
            <person name="Kraft C.L."/>
            <person name="Lu F."/>
            <person name="Nguyen T."/>
            <person name="Nusskern D.R."/>
            <person name="Pfannkoch C.M."/>
            <person name="Sitter C."/>
            <person name="Sutton G.G."/>
            <person name="Venter J.C."/>
            <person name="Wang Z."/>
            <person name="Woodage T."/>
            <person name="Zheng X.H."/>
            <person name="Zhong F."/>
        </authorList>
    </citation>
    <scope>NUCLEOTIDE SEQUENCE [LARGE SCALE GENOMIC DNA]</scope>
    <source>
        <strain>BN</strain>
        <strain evidence="3">Sprague-Dawley</strain>
    </source>
</reference>
<evidence type="ECO:0000256" key="1">
    <source>
        <dbReference type="SAM" id="MobiDB-lite"/>
    </source>
</evidence>
<dbReference type="EMBL" id="CH473947">
    <property type="protein sequence ID" value="EDM02899.1"/>
    <property type="molecule type" value="Genomic_DNA"/>
</dbReference>
<sequence length="81" mass="9113">MQGVSGSAVRNTGCSSGGQEFRSQQPHQATPSGLRLQLEGLQRPLLDLQHILTQKRQTSRFLKRAMRPYFELHCFDSLQGT</sequence>
<organism evidence="2 3">
    <name type="scientific">Rattus norvegicus</name>
    <name type="common">Rat</name>
    <dbReference type="NCBI Taxonomy" id="10116"/>
    <lineage>
        <taxon>Eukaryota</taxon>
        <taxon>Metazoa</taxon>
        <taxon>Chordata</taxon>
        <taxon>Craniata</taxon>
        <taxon>Vertebrata</taxon>
        <taxon>Euteleostomi</taxon>
        <taxon>Mammalia</taxon>
        <taxon>Eutheria</taxon>
        <taxon>Euarchontoglires</taxon>
        <taxon>Glires</taxon>
        <taxon>Rodentia</taxon>
        <taxon>Myomorpha</taxon>
        <taxon>Muroidea</taxon>
        <taxon>Muridae</taxon>
        <taxon>Murinae</taxon>
        <taxon>Rattus</taxon>
    </lineage>
</organism>
<dbReference type="AlphaFoldDB" id="A6HA44"/>
<evidence type="ECO:0000313" key="2">
    <source>
        <dbReference type="EMBL" id="EDM02899.1"/>
    </source>
</evidence>
<dbReference type="Proteomes" id="UP000234681">
    <property type="component" value="Chromosome 6"/>
</dbReference>
<feature type="compositionally biased region" description="Polar residues" evidence="1">
    <location>
        <begin position="1"/>
        <end position="31"/>
    </location>
</feature>
<name>A6HA44_RAT</name>
<accession>A6HA44</accession>
<evidence type="ECO:0000313" key="3">
    <source>
        <dbReference type="Proteomes" id="UP000234681"/>
    </source>
</evidence>
<gene>
    <name evidence="2" type="ORF">rCG_61349</name>
</gene>